<name>A0A4P6YSK1_9LACO</name>
<dbReference type="RefSeq" id="WP_133362691.1">
    <property type="nucleotide sequence ID" value="NZ_CP037940.1"/>
</dbReference>
<dbReference type="OrthoDB" id="397706at2"/>
<proteinExistence type="predicted"/>
<dbReference type="AlphaFoldDB" id="A0A4P6YSK1"/>
<protein>
    <submittedName>
        <fullName evidence="1">Nucleoside 2-deoxyribosyltransferase</fullName>
    </submittedName>
</protein>
<dbReference type="EMBL" id="CP037940">
    <property type="protein sequence ID" value="QBO35612.1"/>
    <property type="molecule type" value="Genomic_DNA"/>
</dbReference>
<dbReference type="GO" id="GO:0016740">
    <property type="term" value="F:transferase activity"/>
    <property type="evidence" value="ECO:0007669"/>
    <property type="project" value="UniProtKB-KW"/>
</dbReference>
<dbReference type="Proteomes" id="UP000292886">
    <property type="component" value="Chromosome"/>
</dbReference>
<reference evidence="2" key="1">
    <citation type="submission" date="2019-03" db="EMBL/GenBank/DDBJ databases">
        <title>Weissella sp. 26KH-42 Genome sequencing.</title>
        <authorList>
            <person name="Heo J."/>
            <person name="Kim S.-J."/>
            <person name="Kim J.-S."/>
            <person name="Hong S.-B."/>
            <person name="Kwon S.-W."/>
        </authorList>
    </citation>
    <scope>NUCLEOTIDE SEQUENCE [LARGE SCALE GENOMIC DNA]</scope>
    <source>
        <strain evidence="2">26KH-42</strain>
    </source>
</reference>
<dbReference type="KEGG" id="wei:EQG49_03625"/>
<dbReference type="Pfam" id="PF05014">
    <property type="entry name" value="Nuc_deoxyrib_tr"/>
    <property type="match status" value="1"/>
</dbReference>
<evidence type="ECO:0000313" key="2">
    <source>
        <dbReference type="Proteomes" id="UP000292886"/>
    </source>
</evidence>
<dbReference type="SUPFAM" id="SSF52309">
    <property type="entry name" value="N-(deoxy)ribosyltransferase-like"/>
    <property type="match status" value="1"/>
</dbReference>
<accession>A0A4P6YSK1</accession>
<gene>
    <name evidence="1" type="ORF">EQG49_03625</name>
</gene>
<dbReference type="InterPro" id="IPR007710">
    <property type="entry name" value="Nucleoside_deoxyribTrfase"/>
</dbReference>
<organism evidence="1 2">
    <name type="scientific">Periweissella cryptocerci</name>
    <dbReference type="NCBI Taxonomy" id="2506420"/>
    <lineage>
        <taxon>Bacteria</taxon>
        <taxon>Bacillati</taxon>
        <taxon>Bacillota</taxon>
        <taxon>Bacilli</taxon>
        <taxon>Lactobacillales</taxon>
        <taxon>Lactobacillaceae</taxon>
        <taxon>Periweissella</taxon>
    </lineage>
</organism>
<dbReference type="Gene3D" id="3.40.50.450">
    <property type="match status" value="1"/>
</dbReference>
<sequence length="158" mass="18220">MHKQTVYLAGPFFSDAQIDRVRKVEALLKANDTIDVDNIFVPMDHPTSQYAFGSVEWKRATFQHDIRQIDNSDVMVLILDYKLEEGNLEPDSGTMMELGYAFAHNTPIIIVQFDANEAPVNLMAAEAYTAFFWKEEVDHLKYYDFNTLEYKAVERSVI</sequence>
<evidence type="ECO:0000313" key="1">
    <source>
        <dbReference type="EMBL" id="QBO35612.1"/>
    </source>
</evidence>
<keyword evidence="1" id="KW-0808">Transferase</keyword>
<keyword evidence="2" id="KW-1185">Reference proteome</keyword>